<dbReference type="AlphaFoldDB" id="A0A6M5YZK8"/>
<dbReference type="Proteomes" id="UP000503447">
    <property type="component" value="Chromosome"/>
</dbReference>
<dbReference type="RefSeq" id="WP_171473785.1">
    <property type="nucleotide sequence ID" value="NZ_CP053452.2"/>
</dbReference>
<organism evidence="2 3">
    <name type="scientific">Frigoriglobus tundricola</name>
    <dbReference type="NCBI Taxonomy" id="2774151"/>
    <lineage>
        <taxon>Bacteria</taxon>
        <taxon>Pseudomonadati</taxon>
        <taxon>Planctomycetota</taxon>
        <taxon>Planctomycetia</taxon>
        <taxon>Gemmatales</taxon>
        <taxon>Gemmataceae</taxon>
        <taxon>Frigoriglobus</taxon>
    </lineage>
</organism>
<keyword evidence="1" id="KW-1133">Transmembrane helix</keyword>
<evidence type="ECO:0000313" key="2">
    <source>
        <dbReference type="EMBL" id="QJW98663.1"/>
    </source>
</evidence>
<dbReference type="KEGG" id="ftj:FTUN_6258"/>
<feature type="transmembrane region" description="Helical" evidence="1">
    <location>
        <begin position="20"/>
        <end position="38"/>
    </location>
</feature>
<keyword evidence="1" id="KW-0812">Transmembrane</keyword>
<name>A0A6M5YZK8_9BACT</name>
<proteinExistence type="predicted"/>
<dbReference type="EMBL" id="CP053452">
    <property type="protein sequence ID" value="QJW98663.1"/>
    <property type="molecule type" value="Genomic_DNA"/>
</dbReference>
<reference evidence="3" key="1">
    <citation type="submission" date="2020-05" db="EMBL/GenBank/DDBJ databases">
        <title>Frigoriglobus tundricola gen. nov., sp. nov., a psychrotolerant cellulolytic planctomycete of the family Gemmataceae with two divergent copies of 16S rRNA gene.</title>
        <authorList>
            <person name="Kulichevskaya I.S."/>
            <person name="Ivanova A.A."/>
            <person name="Naumoff D.G."/>
            <person name="Beletsky A.V."/>
            <person name="Rijpstra W.I.C."/>
            <person name="Sinninghe Damste J.S."/>
            <person name="Mardanov A.V."/>
            <person name="Ravin N.V."/>
            <person name="Dedysh S.N."/>
        </authorList>
    </citation>
    <scope>NUCLEOTIDE SEQUENCE [LARGE SCALE GENOMIC DNA]</scope>
    <source>
        <strain evidence="3">PL17</strain>
    </source>
</reference>
<evidence type="ECO:0000313" key="3">
    <source>
        <dbReference type="Proteomes" id="UP000503447"/>
    </source>
</evidence>
<keyword evidence="3" id="KW-1185">Reference proteome</keyword>
<protein>
    <submittedName>
        <fullName evidence="2">Uncharacterized protein</fullName>
    </submittedName>
</protein>
<accession>A0A6M5YZK8</accession>
<sequence>MSFDPDPDLEPPARARWRVWLIVLVALVVASGALVWLWQKYDPFFMDRPDMREATALLDSGRKRPLTDEEFERAVALLDAATPAAQLSAVATLEADAARQPARRGA</sequence>
<keyword evidence="1" id="KW-0472">Membrane</keyword>
<evidence type="ECO:0000256" key="1">
    <source>
        <dbReference type="SAM" id="Phobius"/>
    </source>
</evidence>
<gene>
    <name evidence="2" type="ORF">FTUN_6258</name>
</gene>